<protein>
    <submittedName>
        <fullName evidence="7">Tetratricopeptide repeat protein,SH3 domain-containing protein</fullName>
    </submittedName>
</protein>
<dbReference type="Gene3D" id="1.25.40.10">
    <property type="entry name" value="Tetratricopeptide repeat domain"/>
    <property type="match status" value="1"/>
</dbReference>
<feature type="repeat" description="TPR" evidence="3">
    <location>
        <begin position="62"/>
        <end position="95"/>
    </location>
</feature>
<feature type="transmembrane region" description="Helical" evidence="4">
    <location>
        <begin position="137"/>
        <end position="157"/>
    </location>
</feature>
<keyword evidence="4" id="KW-0812">Transmembrane</keyword>
<dbReference type="SUPFAM" id="SSF48452">
    <property type="entry name" value="TPR-like"/>
    <property type="match status" value="1"/>
</dbReference>
<proteinExistence type="predicted"/>
<dbReference type="RefSeq" id="WP_008611154.1">
    <property type="nucleotide sequence ID" value="NZ_JH651379.1"/>
</dbReference>
<keyword evidence="2 3" id="KW-0802">TPR repeat</keyword>
<evidence type="ECO:0000256" key="5">
    <source>
        <dbReference type="SAM" id="SignalP"/>
    </source>
</evidence>
<dbReference type="Pfam" id="PF08239">
    <property type="entry name" value="SH3_3"/>
    <property type="match status" value="1"/>
</dbReference>
<keyword evidence="4" id="KW-1133">Transmembrane helix</keyword>
<gene>
    <name evidence="7" type="ORF">JoomaDRAFT_1037</name>
</gene>
<evidence type="ECO:0000256" key="3">
    <source>
        <dbReference type="PROSITE-ProRule" id="PRU00339"/>
    </source>
</evidence>
<dbReference type="STRING" id="926559.JoomaDRAFT_1037"/>
<dbReference type="eggNOG" id="COG0457">
    <property type="taxonomic scope" value="Bacteria"/>
</dbReference>
<dbReference type="EMBL" id="JH651379">
    <property type="protein sequence ID" value="EIJ38058.1"/>
    <property type="molecule type" value="Genomic_DNA"/>
</dbReference>
<dbReference type="Gene3D" id="2.30.30.40">
    <property type="entry name" value="SH3 Domains"/>
    <property type="match status" value="1"/>
</dbReference>
<accession>I3C365</accession>
<evidence type="ECO:0000256" key="1">
    <source>
        <dbReference type="ARBA" id="ARBA00022737"/>
    </source>
</evidence>
<reference evidence="7 8" key="1">
    <citation type="submission" date="2012-02" db="EMBL/GenBank/DDBJ databases">
        <title>Improved High-Quality Draft genome of Joostella marina DSM 19592.</title>
        <authorList>
            <consortium name="US DOE Joint Genome Institute (JGI-PGF)"/>
            <person name="Lucas S."/>
            <person name="Copeland A."/>
            <person name="Lapidus A."/>
            <person name="Bruce D."/>
            <person name="Goodwin L."/>
            <person name="Pitluck S."/>
            <person name="Peters L."/>
            <person name="Chertkov O."/>
            <person name="Ovchinnikova G."/>
            <person name="Kyrpides N."/>
            <person name="Mavromatis K."/>
            <person name="Detter J.C."/>
            <person name="Han C."/>
            <person name="Land M."/>
            <person name="Hauser L."/>
            <person name="Markowitz V."/>
            <person name="Cheng J.-F."/>
            <person name="Hugenholtz P."/>
            <person name="Woyke T."/>
            <person name="Wu D."/>
            <person name="Tindall B."/>
            <person name="Brambilla E."/>
            <person name="Klenk H.-P."/>
            <person name="Eisen J.A."/>
        </authorList>
    </citation>
    <scope>NUCLEOTIDE SEQUENCE [LARGE SCALE GENOMIC DNA]</scope>
    <source>
        <strain evidence="7 8">DSM 19592</strain>
    </source>
</reference>
<feature type="signal peptide" evidence="5">
    <location>
        <begin position="1"/>
        <end position="26"/>
    </location>
</feature>
<dbReference type="InterPro" id="IPR003646">
    <property type="entry name" value="SH3-like_bac-type"/>
</dbReference>
<evidence type="ECO:0000259" key="6">
    <source>
        <dbReference type="Pfam" id="PF08239"/>
    </source>
</evidence>
<evidence type="ECO:0000256" key="4">
    <source>
        <dbReference type="SAM" id="Phobius"/>
    </source>
</evidence>
<evidence type="ECO:0000313" key="8">
    <source>
        <dbReference type="Proteomes" id="UP000004690"/>
    </source>
</evidence>
<keyword evidence="8" id="KW-1185">Reference proteome</keyword>
<dbReference type="Pfam" id="PF07719">
    <property type="entry name" value="TPR_2"/>
    <property type="match status" value="1"/>
</dbReference>
<keyword evidence="1" id="KW-0677">Repeat</keyword>
<keyword evidence="5" id="KW-0732">Signal</keyword>
<feature type="chain" id="PRO_5003668393" evidence="5">
    <location>
        <begin position="27"/>
        <end position="260"/>
    </location>
</feature>
<dbReference type="Proteomes" id="UP000004690">
    <property type="component" value="Unassembled WGS sequence"/>
</dbReference>
<keyword evidence="4" id="KW-0472">Membrane</keyword>
<feature type="domain" description="SH3b" evidence="6">
    <location>
        <begin position="209"/>
        <end position="250"/>
    </location>
</feature>
<dbReference type="AlphaFoldDB" id="I3C365"/>
<dbReference type="PROSITE" id="PS50005">
    <property type="entry name" value="TPR"/>
    <property type="match status" value="1"/>
</dbReference>
<sequence length="260" mass="29506">MMKACKSLLSGFVFTLFLLTAYVGVAQNEAVFKQGNDLYNEGKYQKAIEKYLEVSQSGVHSAALYYNLANGYYKLNQIAPSIYYYEKALLLSPNDADIKNNLHFAENMTVDAIDVMPQTGLAKLATNIIFKLSYNTWAILSILFMVLFVVGFLLYYFASYHTRKRIYFALSILFLLFSIASYGFSYYQYGVDNNRKPAIIFAKETSVMSEPNMGSTEVFLLHEGTKVNILETLGGWKKIKLADGKIGWLPDTDLKEIKDF</sequence>
<dbReference type="SMART" id="SM00028">
    <property type="entry name" value="TPR"/>
    <property type="match status" value="2"/>
</dbReference>
<dbReference type="InterPro" id="IPR013105">
    <property type="entry name" value="TPR_2"/>
</dbReference>
<organism evidence="7 8">
    <name type="scientific">Galbibacter orientalis DSM 19592</name>
    <dbReference type="NCBI Taxonomy" id="926559"/>
    <lineage>
        <taxon>Bacteria</taxon>
        <taxon>Pseudomonadati</taxon>
        <taxon>Bacteroidota</taxon>
        <taxon>Flavobacteriia</taxon>
        <taxon>Flavobacteriales</taxon>
        <taxon>Flavobacteriaceae</taxon>
        <taxon>Galbibacter</taxon>
    </lineage>
</organism>
<dbReference type="InterPro" id="IPR011990">
    <property type="entry name" value="TPR-like_helical_dom_sf"/>
</dbReference>
<evidence type="ECO:0000313" key="7">
    <source>
        <dbReference type="EMBL" id="EIJ38058.1"/>
    </source>
</evidence>
<dbReference type="HOGENOM" id="CLU_080147_0_0_10"/>
<feature type="transmembrane region" description="Helical" evidence="4">
    <location>
        <begin position="166"/>
        <end position="187"/>
    </location>
</feature>
<evidence type="ECO:0000256" key="2">
    <source>
        <dbReference type="ARBA" id="ARBA00022803"/>
    </source>
</evidence>
<dbReference type="InterPro" id="IPR019734">
    <property type="entry name" value="TPR_rpt"/>
</dbReference>
<name>I3C365_9FLAO</name>